<dbReference type="OrthoDB" id="6779804at2759"/>
<evidence type="ECO:0000256" key="1">
    <source>
        <dbReference type="SAM" id="MobiDB-lite"/>
    </source>
</evidence>
<organism evidence="2 3">
    <name type="scientific">Araneus ventricosus</name>
    <name type="common">Orbweaver spider</name>
    <name type="synonym">Epeira ventricosa</name>
    <dbReference type="NCBI Taxonomy" id="182803"/>
    <lineage>
        <taxon>Eukaryota</taxon>
        <taxon>Metazoa</taxon>
        <taxon>Ecdysozoa</taxon>
        <taxon>Arthropoda</taxon>
        <taxon>Chelicerata</taxon>
        <taxon>Arachnida</taxon>
        <taxon>Araneae</taxon>
        <taxon>Araneomorphae</taxon>
        <taxon>Entelegynae</taxon>
        <taxon>Araneoidea</taxon>
        <taxon>Araneidae</taxon>
        <taxon>Araneus</taxon>
    </lineage>
</organism>
<feature type="region of interest" description="Disordered" evidence="1">
    <location>
        <begin position="24"/>
        <end position="83"/>
    </location>
</feature>
<reference evidence="2 3" key="1">
    <citation type="journal article" date="2019" name="Sci. Rep.">
        <title>Orb-weaving spider Araneus ventricosus genome elucidates the spidroin gene catalogue.</title>
        <authorList>
            <person name="Kono N."/>
            <person name="Nakamura H."/>
            <person name="Ohtoshi R."/>
            <person name="Moran D.A.P."/>
            <person name="Shinohara A."/>
            <person name="Yoshida Y."/>
            <person name="Fujiwara M."/>
            <person name="Mori M."/>
            <person name="Tomita M."/>
            <person name="Arakawa K."/>
        </authorList>
    </citation>
    <scope>NUCLEOTIDE SEQUENCE [LARGE SCALE GENOMIC DNA]</scope>
</reference>
<sequence>MLLTTPTSYEKEMKHLLKLLAGVETDDDKSDFHNEDNGTEDNLEENFLNHEGFGEHDTESEENGDSIIEEVNNSEWFSSKDGV</sequence>
<feature type="compositionally biased region" description="Acidic residues" evidence="1">
    <location>
        <begin position="58"/>
        <end position="68"/>
    </location>
</feature>
<gene>
    <name evidence="2" type="ORF">AVEN_135604_1</name>
</gene>
<proteinExistence type="predicted"/>
<dbReference type="AlphaFoldDB" id="A0A4Y2DQM0"/>
<comment type="caution">
    <text evidence="2">The sequence shown here is derived from an EMBL/GenBank/DDBJ whole genome shotgun (WGS) entry which is preliminary data.</text>
</comment>
<accession>A0A4Y2DQM0</accession>
<evidence type="ECO:0000313" key="2">
    <source>
        <dbReference type="EMBL" id="GBM19120.1"/>
    </source>
</evidence>
<name>A0A4Y2DQM0_ARAVE</name>
<dbReference type="EMBL" id="BGPR01000417">
    <property type="protein sequence ID" value="GBM19120.1"/>
    <property type="molecule type" value="Genomic_DNA"/>
</dbReference>
<protein>
    <submittedName>
        <fullName evidence="2">Uncharacterized protein</fullName>
    </submittedName>
</protein>
<dbReference type="Proteomes" id="UP000499080">
    <property type="component" value="Unassembled WGS sequence"/>
</dbReference>
<evidence type="ECO:0000313" key="3">
    <source>
        <dbReference type="Proteomes" id="UP000499080"/>
    </source>
</evidence>
<keyword evidence="3" id="KW-1185">Reference proteome</keyword>